<sequence length="143" mass="15151">MDALKGSSQSKPWILDDTGQLILSDTKNTAMNPWFFNSAGKLELSCARKEAKEEPATLHVPAAPVNATAAASLPNAMGSRGRRLPGNHIIGGPSFVEQSAELSALERSWIEGHALALAEPATRAATLRRARKRASMHPAEAGA</sequence>
<evidence type="ECO:0000313" key="2">
    <source>
        <dbReference type="Proteomes" id="UP001218188"/>
    </source>
</evidence>
<proteinExistence type="predicted"/>
<reference evidence="1" key="1">
    <citation type="submission" date="2023-03" db="EMBL/GenBank/DDBJ databases">
        <title>Massive genome expansion in bonnet fungi (Mycena s.s.) driven by repeated elements and novel gene families across ecological guilds.</title>
        <authorList>
            <consortium name="Lawrence Berkeley National Laboratory"/>
            <person name="Harder C.B."/>
            <person name="Miyauchi S."/>
            <person name="Viragh M."/>
            <person name="Kuo A."/>
            <person name="Thoen E."/>
            <person name="Andreopoulos B."/>
            <person name="Lu D."/>
            <person name="Skrede I."/>
            <person name="Drula E."/>
            <person name="Henrissat B."/>
            <person name="Morin E."/>
            <person name="Kohler A."/>
            <person name="Barry K."/>
            <person name="LaButti K."/>
            <person name="Morin E."/>
            <person name="Salamov A."/>
            <person name="Lipzen A."/>
            <person name="Mereny Z."/>
            <person name="Hegedus B."/>
            <person name="Baldrian P."/>
            <person name="Stursova M."/>
            <person name="Weitz H."/>
            <person name="Taylor A."/>
            <person name="Grigoriev I.V."/>
            <person name="Nagy L.G."/>
            <person name="Martin F."/>
            <person name="Kauserud H."/>
        </authorList>
    </citation>
    <scope>NUCLEOTIDE SEQUENCE</scope>
    <source>
        <strain evidence="1">CBHHK200</strain>
    </source>
</reference>
<dbReference type="AlphaFoldDB" id="A0AAD6SU38"/>
<organism evidence="1 2">
    <name type="scientific">Mycena alexandri</name>
    <dbReference type="NCBI Taxonomy" id="1745969"/>
    <lineage>
        <taxon>Eukaryota</taxon>
        <taxon>Fungi</taxon>
        <taxon>Dikarya</taxon>
        <taxon>Basidiomycota</taxon>
        <taxon>Agaricomycotina</taxon>
        <taxon>Agaricomycetes</taxon>
        <taxon>Agaricomycetidae</taxon>
        <taxon>Agaricales</taxon>
        <taxon>Marasmiineae</taxon>
        <taxon>Mycenaceae</taxon>
        <taxon>Mycena</taxon>
    </lineage>
</organism>
<dbReference type="EMBL" id="JARJCM010000067">
    <property type="protein sequence ID" value="KAJ7033116.1"/>
    <property type="molecule type" value="Genomic_DNA"/>
</dbReference>
<comment type="caution">
    <text evidence="1">The sequence shown here is derived from an EMBL/GenBank/DDBJ whole genome shotgun (WGS) entry which is preliminary data.</text>
</comment>
<evidence type="ECO:0000313" key="1">
    <source>
        <dbReference type="EMBL" id="KAJ7033116.1"/>
    </source>
</evidence>
<accession>A0AAD6SU38</accession>
<name>A0AAD6SU38_9AGAR</name>
<dbReference type="Proteomes" id="UP001218188">
    <property type="component" value="Unassembled WGS sequence"/>
</dbReference>
<gene>
    <name evidence="1" type="ORF">C8F04DRAFT_1261212</name>
</gene>
<protein>
    <submittedName>
        <fullName evidence="1">Uncharacterized protein</fullName>
    </submittedName>
</protein>
<keyword evidence="2" id="KW-1185">Reference proteome</keyword>